<dbReference type="Pfam" id="PF02545">
    <property type="entry name" value="Maf"/>
    <property type="match status" value="1"/>
</dbReference>
<keyword evidence="4 5" id="KW-0546">Nucleotide metabolism</keyword>
<dbReference type="PANTHER" id="PTHR43213:SF10">
    <property type="entry name" value="7-METHYL-GTP PYROPHOSPHATASE"/>
    <property type="match status" value="1"/>
</dbReference>
<evidence type="ECO:0000256" key="4">
    <source>
        <dbReference type="ARBA" id="ARBA00023080"/>
    </source>
</evidence>
<dbReference type="STRING" id="489703.SAMN04488038_101503"/>
<dbReference type="EC" id="3.6.1.-" evidence="5"/>
<accession>A0A1H9AQX2</accession>
<dbReference type="InterPro" id="IPR029001">
    <property type="entry name" value="ITPase-like_fam"/>
</dbReference>
<dbReference type="NCBIfam" id="TIGR00172">
    <property type="entry name" value="maf"/>
    <property type="match status" value="1"/>
</dbReference>
<dbReference type="PANTHER" id="PTHR43213">
    <property type="entry name" value="BIFUNCTIONAL DTTP/UTP PYROPHOSPHATASE/METHYLTRANSFERASE PROTEIN-RELATED"/>
    <property type="match status" value="1"/>
</dbReference>
<name>A0A1H9AQX2_9GAMM</name>
<dbReference type="Gene3D" id="3.90.950.10">
    <property type="match status" value="1"/>
</dbReference>
<dbReference type="GO" id="GO:0047429">
    <property type="term" value="F:nucleoside triphosphate diphosphatase activity"/>
    <property type="evidence" value="ECO:0007669"/>
    <property type="project" value="InterPro"/>
</dbReference>
<evidence type="ECO:0000256" key="2">
    <source>
        <dbReference type="ARBA" id="ARBA00022490"/>
    </source>
</evidence>
<evidence type="ECO:0000313" key="7">
    <source>
        <dbReference type="Proteomes" id="UP000199233"/>
    </source>
</evidence>
<sequence length="196" mass="20922">MSNSESPPLLLLASASPYRAELLRRLRLPFSAQASAVDETPLPGETVAELVTRLARAKALALAPAHPQHWIIGSDQAASVDGQILGKPGSLEQARRQLRLCSGRRVVFHTGVALLADGQCRQELDLTTVEFRALDEAAIEAYLAAEPALDCAGSFRCEGYGISLFEAIDNRDPSALIGLPLIATCRLLRAAGLTLP</sequence>
<dbReference type="GO" id="GO:0005737">
    <property type="term" value="C:cytoplasm"/>
    <property type="evidence" value="ECO:0007669"/>
    <property type="project" value="UniProtKB-SubCell"/>
</dbReference>
<dbReference type="Proteomes" id="UP000199233">
    <property type="component" value="Unassembled WGS sequence"/>
</dbReference>
<feature type="active site" description="Proton acceptor" evidence="5">
    <location>
        <position position="75"/>
    </location>
</feature>
<comment type="function">
    <text evidence="5">Nucleoside triphosphate pyrophosphatase that hydrolyzes 7-methyl-GTP (m(7)GTP). May have a dual role in cell division arrest and in preventing the incorporation of modified nucleotides into cellular nucleic acids.</text>
</comment>
<evidence type="ECO:0000313" key="6">
    <source>
        <dbReference type="EMBL" id="SEP79174.1"/>
    </source>
</evidence>
<protein>
    <recommendedName>
        <fullName evidence="5">7-methyl-GTP pyrophosphatase</fullName>
        <shortName evidence="5">m(7)GTP pyrophosphatase</shortName>
        <ecNumber evidence="5">3.6.1.-</ecNumber>
    </recommendedName>
</protein>
<dbReference type="PIRSF" id="PIRSF006305">
    <property type="entry name" value="Maf"/>
    <property type="match status" value="1"/>
</dbReference>
<keyword evidence="2 5" id="KW-0963">Cytoplasm</keyword>
<keyword evidence="7" id="KW-1185">Reference proteome</keyword>
<feature type="site" description="Important for substrate specificity" evidence="5">
    <location>
        <position position="76"/>
    </location>
</feature>
<evidence type="ECO:0000256" key="5">
    <source>
        <dbReference type="HAMAP-Rule" id="MF_00528"/>
    </source>
</evidence>
<dbReference type="HAMAP" id="MF_00528">
    <property type="entry name" value="Maf"/>
    <property type="match status" value="1"/>
</dbReference>
<comment type="similarity">
    <text evidence="5">Belongs to the Maf family. YceF subfamily.</text>
</comment>
<dbReference type="GO" id="GO:0009117">
    <property type="term" value="P:nucleotide metabolic process"/>
    <property type="evidence" value="ECO:0007669"/>
    <property type="project" value="UniProtKB-KW"/>
</dbReference>
<dbReference type="SUPFAM" id="SSF52972">
    <property type="entry name" value="ITPase-like"/>
    <property type="match status" value="1"/>
</dbReference>
<reference evidence="6 7" key="1">
    <citation type="submission" date="2016-10" db="EMBL/GenBank/DDBJ databases">
        <authorList>
            <person name="de Groot N.N."/>
        </authorList>
    </citation>
    <scope>NUCLEOTIDE SEQUENCE [LARGE SCALE GENOMIC DNA]</scope>
    <source>
        <strain evidence="6 7">DSM 25927</strain>
    </source>
</reference>
<comment type="catalytic activity">
    <reaction evidence="5">
        <text>N(7)-methyl-GTP + H2O = N(7)-methyl-GMP + diphosphate + H(+)</text>
        <dbReference type="Rhea" id="RHEA:58744"/>
        <dbReference type="ChEBI" id="CHEBI:15377"/>
        <dbReference type="ChEBI" id="CHEBI:15378"/>
        <dbReference type="ChEBI" id="CHEBI:33019"/>
        <dbReference type="ChEBI" id="CHEBI:58285"/>
        <dbReference type="ChEBI" id="CHEBI:87133"/>
    </reaction>
</comment>
<comment type="caution">
    <text evidence="5">Lacks conserved residue(s) required for the propagation of feature annotation.</text>
</comment>
<dbReference type="CDD" id="cd00555">
    <property type="entry name" value="Maf"/>
    <property type="match status" value="1"/>
</dbReference>
<feature type="site" description="Important for substrate specificity" evidence="5">
    <location>
        <position position="158"/>
    </location>
</feature>
<evidence type="ECO:0000256" key="3">
    <source>
        <dbReference type="ARBA" id="ARBA00022801"/>
    </source>
</evidence>
<proteinExistence type="inferred from homology"/>
<keyword evidence="3 5" id="KW-0378">Hydrolase</keyword>
<dbReference type="RefSeq" id="WP_093281488.1">
    <property type="nucleotide sequence ID" value="NZ_FOFS01000001.1"/>
</dbReference>
<gene>
    <name evidence="6" type="ORF">SAMN04488038_101503</name>
</gene>
<dbReference type="EMBL" id="FOFS01000001">
    <property type="protein sequence ID" value="SEP79174.1"/>
    <property type="molecule type" value="Genomic_DNA"/>
</dbReference>
<comment type="cofactor">
    <cofactor evidence="5">
        <name>a divalent metal cation</name>
        <dbReference type="ChEBI" id="CHEBI:60240"/>
    </cofactor>
</comment>
<feature type="site" description="Important for substrate specificity" evidence="5">
    <location>
        <position position="18"/>
    </location>
</feature>
<comment type="subcellular location">
    <subcellularLocation>
        <location evidence="1 5">Cytoplasm</location>
    </subcellularLocation>
</comment>
<dbReference type="InterPro" id="IPR003697">
    <property type="entry name" value="Maf-like"/>
</dbReference>
<dbReference type="AlphaFoldDB" id="A0A1H9AQX2"/>
<organism evidence="6 7">
    <name type="scientific">Solimonas aquatica</name>
    <dbReference type="NCBI Taxonomy" id="489703"/>
    <lineage>
        <taxon>Bacteria</taxon>
        <taxon>Pseudomonadati</taxon>
        <taxon>Pseudomonadota</taxon>
        <taxon>Gammaproteobacteria</taxon>
        <taxon>Nevskiales</taxon>
        <taxon>Nevskiaceae</taxon>
        <taxon>Solimonas</taxon>
    </lineage>
</organism>
<dbReference type="OrthoDB" id="9813694at2"/>
<evidence type="ECO:0000256" key="1">
    <source>
        <dbReference type="ARBA" id="ARBA00004496"/>
    </source>
</evidence>